<gene>
    <name evidence="3" type="ORF">EDD53_1960</name>
</gene>
<evidence type="ECO:0000313" key="4">
    <source>
        <dbReference type="Proteomes" id="UP000269689"/>
    </source>
</evidence>
<dbReference type="RefSeq" id="WP_123793026.1">
    <property type="nucleotide sequence ID" value="NZ_RKQK01000003.1"/>
</dbReference>
<feature type="transmembrane region" description="Helical" evidence="1">
    <location>
        <begin position="12"/>
        <end position="30"/>
    </location>
</feature>
<evidence type="ECO:0000259" key="2">
    <source>
        <dbReference type="Pfam" id="PF14378"/>
    </source>
</evidence>
<protein>
    <submittedName>
        <fullName evidence="3">PAP2 superfamily protein</fullName>
    </submittedName>
</protein>
<accession>A0A3N4UXC6</accession>
<feature type="transmembrane region" description="Helical" evidence="1">
    <location>
        <begin position="175"/>
        <end position="193"/>
    </location>
</feature>
<feature type="domain" description="Inositolphosphotransferase Aur1/Ipt1" evidence="2">
    <location>
        <begin position="117"/>
        <end position="312"/>
    </location>
</feature>
<dbReference type="EMBL" id="RKQK01000003">
    <property type="protein sequence ID" value="RPE66260.1"/>
    <property type="molecule type" value="Genomic_DNA"/>
</dbReference>
<dbReference type="OrthoDB" id="9816314at2"/>
<organism evidence="3 4">
    <name type="scientific">Pacificibacter maritimus</name>
    <dbReference type="NCBI Taxonomy" id="762213"/>
    <lineage>
        <taxon>Bacteria</taxon>
        <taxon>Pseudomonadati</taxon>
        <taxon>Pseudomonadota</taxon>
        <taxon>Alphaproteobacteria</taxon>
        <taxon>Rhodobacterales</taxon>
        <taxon>Roseobacteraceae</taxon>
        <taxon>Pacificibacter</taxon>
    </lineage>
</organism>
<dbReference type="Gene3D" id="1.20.144.10">
    <property type="entry name" value="Phosphatidic acid phosphatase type 2/haloperoxidase"/>
    <property type="match status" value="1"/>
</dbReference>
<reference evidence="3 4" key="1">
    <citation type="submission" date="2018-11" db="EMBL/GenBank/DDBJ databases">
        <title>Genomic Encyclopedia of Type Strains, Phase IV (KMG-IV): sequencing the most valuable type-strain genomes for metagenomic binning, comparative biology and taxonomic classification.</title>
        <authorList>
            <person name="Goeker M."/>
        </authorList>
    </citation>
    <scope>NUCLEOTIDE SEQUENCE [LARGE SCALE GENOMIC DNA]</scope>
    <source>
        <strain evidence="3 4">DSM 104731</strain>
    </source>
</reference>
<keyword evidence="1" id="KW-1133">Transmembrane helix</keyword>
<dbReference type="Pfam" id="PF14378">
    <property type="entry name" value="PAP2_3"/>
    <property type="match status" value="1"/>
</dbReference>
<feature type="transmembrane region" description="Helical" evidence="1">
    <location>
        <begin position="246"/>
        <end position="268"/>
    </location>
</feature>
<sequence>MILENRSFNTPYIRFCAIFFALSIAFVAVVRDFSFDFIPAGINKILGLSHFMLSGPWIWIAFPLVIYLYRIDKQRGRELIGVSLATIALSAAFATSKATIPTVNPFWADPMLTRLDLIIFNGRHGFEWAHELGADFLNADGVATTYAKTWAALSLLFPMIVTASDSNLERRQRYLMVYAITWVFLGVVLAMVMSSAGPVFADAITGRTDFAALHPSLYAVGLEGSLIDQMQQFLWSEYTYDAGAQLAGTGISAFPSLHVAMAALWCLYICERSPYFAPLGITYLVLIWFLSIYTGYHYATDGLISTLLVAAINWLFLRRRSGTSQWASKQDFALS</sequence>
<evidence type="ECO:0000256" key="1">
    <source>
        <dbReference type="SAM" id="Phobius"/>
    </source>
</evidence>
<dbReference type="AlphaFoldDB" id="A0A3N4UXC6"/>
<name>A0A3N4UXC6_9RHOB</name>
<feature type="transmembrane region" description="Helical" evidence="1">
    <location>
        <begin position="81"/>
        <end position="100"/>
    </location>
</feature>
<keyword evidence="1" id="KW-0472">Membrane</keyword>
<dbReference type="Proteomes" id="UP000269689">
    <property type="component" value="Unassembled WGS sequence"/>
</dbReference>
<keyword evidence="4" id="KW-1185">Reference proteome</keyword>
<dbReference type="InterPro" id="IPR026841">
    <property type="entry name" value="Aur1/Ipt1"/>
</dbReference>
<evidence type="ECO:0000313" key="3">
    <source>
        <dbReference type="EMBL" id="RPE66260.1"/>
    </source>
</evidence>
<comment type="caution">
    <text evidence="3">The sequence shown here is derived from an EMBL/GenBank/DDBJ whole genome shotgun (WGS) entry which is preliminary data.</text>
</comment>
<feature type="transmembrane region" description="Helical" evidence="1">
    <location>
        <begin position="275"/>
        <end position="293"/>
    </location>
</feature>
<feature type="transmembrane region" description="Helical" evidence="1">
    <location>
        <begin position="299"/>
        <end position="317"/>
    </location>
</feature>
<dbReference type="GO" id="GO:0016020">
    <property type="term" value="C:membrane"/>
    <property type="evidence" value="ECO:0007669"/>
    <property type="project" value="UniProtKB-SubCell"/>
</dbReference>
<keyword evidence="1" id="KW-0812">Transmembrane</keyword>
<feature type="transmembrane region" description="Helical" evidence="1">
    <location>
        <begin position="145"/>
        <end position="163"/>
    </location>
</feature>
<proteinExistence type="predicted"/>
<feature type="transmembrane region" description="Helical" evidence="1">
    <location>
        <begin position="50"/>
        <end position="69"/>
    </location>
</feature>